<comment type="caution">
    <text evidence="7">The sequence shown here is derived from an EMBL/GenBank/DDBJ whole genome shotgun (WGS) entry which is preliminary data.</text>
</comment>
<proteinExistence type="inferred from homology"/>
<dbReference type="PANTHER" id="PTHR23320:SF129">
    <property type="entry name" value="MEMBRANE-SPANNING 4-DOMAINS SUBFAMILY A MEMBER 15"/>
    <property type="match status" value="1"/>
</dbReference>
<evidence type="ECO:0000256" key="4">
    <source>
        <dbReference type="ARBA" id="ARBA00022989"/>
    </source>
</evidence>
<feature type="transmembrane region" description="Helical" evidence="6">
    <location>
        <begin position="180"/>
        <end position="200"/>
    </location>
</feature>
<reference evidence="7 8" key="1">
    <citation type="submission" date="2021-06" db="EMBL/GenBank/DDBJ databases">
        <title>Chromosome-level genome assembly of the red-tail catfish (Hemibagrus wyckioides).</title>
        <authorList>
            <person name="Shao F."/>
        </authorList>
    </citation>
    <scope>NUCLEOTIDE SEQUENCE [LARGE SCALE GENOMIC DNA]</scope>
    <source>
        <strain evidence="7">EC202008001</strain>
        <tissue evidence="7">Blood</tissue>
    </source>
</reference>
<sequence length="213" mass="23802">MVYNELQYINIERRGGLHFGHENKMALTVSSDLSVNVATDQNVNKLSDKKEVLNRSIQKGEPKSMGISQVMLGFLIISYSVPLLSAKLTEVVTFGVPWWSGISFVVAGAVALIMDKQSSVSLVFACMVFTIFAAVISVIAVIFYMVDIVKHPQATCERNTVHPCDEEYYASRFSVEVKSILMSLSMVQTAISSAFGFILYRERQNFNNYIFVN</sequence>
<keyword evidence="4 6" id="KW-1133">Transmembrane helix</keyword>
<feature type="transmembrane region" description="Helical" evidence="6">
    <location>
        <begin position="96"/>
        <end position="114"/>
    </location>
</feature>
<dbReference type="Pfam" id="PF04103">
    <property type="entry name" value="CD20"/>
    <property type="match status" value="1"/>
</dbReference>
<feature type="transmembrane region" description="Helical" evidence="6">
    <location>
        <begin position="65"/>
        <end position="84"/>
    </location>
</feature>
<accession>A0A9D3SRD7</accession>
<dbReference type="OrthoDB" id="8936163at2759"/>
<dbReference type="InterPro" id="IPR007237">
    <property type="entry name" value="CD20-like"/>
</dbReference>
<feature type="transmembrane region" description="Helical" evidence="6">
    <location>
        <begin position="121"/>
        <end position="145"/>
    </location>
</feature>
<dbReference type="PANTHER" id="PTHR23320">
    <property type="entry name" value="MEMBRANE-SPANNING 4-DOMAINS SUBFAMILY A MS4A -RELATED"/>
    <property type="match status" value="1"/>
</dbReference>
<keyword evidence="3 6" id="KW-0812">Transmembrane</keyword>
<dbReference type="EMBL" id="JAHKSW010000003">
    <property type="protein sequence ID" value="KAG7333802.1"/>
    <property type="molecule type" value="Genomic_DNA"/>
</dbReference>
<name>A0A9D3SRD7_9TELE</name>
<keyword evidence="8" id="KW-1185">Reference proteome</keyword>
<dbReference type="InterPro" id="IPR030417">
    <property type="entry name" value="MS4A"/>
</dbReference>
<protein>
    <recommendedName>
        <fullName evidence="9">Membrane-spanning 4-domains subfamily A member 12</fullName>
    </recommendedName>
</protein>
<keyword evidence="5 6" id="KW-0472">Membrane</keyword>
<evidence type="ECO:0000256" key="2">
    <source>
        <dbReference type="ARBA" id="ARBA00009565"/>
    </source>
</evidence>
<evidence type="ECO:0000313" key="8">
    <source>
        <dbReference type="Proteomes" id="UP000824219"/>
    </source>
</evidence>
<organism evidence="7 8">
    <name type="scientific">Hemibagrus wyckioides</name>
    <dbReference type="NCBI Taxonomy" id="337641"/>
    <lineage>
        <taxon>Eukaryota</taxon>
        <taxon>Metazoa</taxon>
        <taxon>Chordata</taxon>
        <taxon>Craniata</taxon>
        <taxon>Vertebrata</taxon>
        <taxon>Euteleostomi</taxon>
        <taxon>Actinopterygii</taxon>
        <taxon>Neopterygii</taxon>
        <taxon>Teleostei</taxon>
        <taxon>Ostariophysi</taxon>
        <taxon>Siluriformes</taxon>
        <taxon>Bagridae</taxon>
        <taxon>Hemibagrus</taxon>
    </lineage>
</organism>
<evidence type="ECO:0008006" key="9">
    <source>
        <dbReference type="Google" id="ProtNLM"/>
    </source>
</evidence>
<gene>
    <name evidence="7" type="ORF">KOW79_002209</name>
</gene>
<evidence type="ECO:0000313" key="7">
    <source>
        <dbReference type="EMBL" id="KAG7333802.1"/>
    </source>
</evidence>
<dbReference type="GO" id="GO:0016020">
    <property type="term" value="C:membrane"/>
    <property type="evidence" value="ECO:0007669"/>
    <property type="project" value="UniProtKB-SubCell"/>
</dbReference>
<dbReference type="Proteomes" id="UP000824219">
    <property type="component" value="Linkage Group LG03"/>
</dbReference>
<evidence type="ECO:0000256" key="1">
    <source>
        <dbReference type="ARBA" id="ARBA00004141"/>
    </source>
</evidence>
<evidence type="ECO:0000256" key="5">
    <source>
        <dbReference type="ARBA" id="ARBA00023136"/>
    </source>
</evidence>
<evidence type="ECO:0000256" key="3">
    <source>
        <dbReference type="ARBA" id="ARBA00022692"/>
    </source>
</evidence>
<comment type="subcellular location">
    <subcellularLocation>
        <location evidence="1">Membrane</location>
        <topology evidence="1">Multi-pass membrane protein</topology>
    </subcellularLocation>
</comment>
<evidence type="ECO:0000256" key="6">
    <source>
        <dbReference type="SAM" id="Phobius"/>
    </source>
</evidence>
<comment type="similarity">
    <text evidence="2">Belongs to the MS4A family.</text>
</comment>
<dbReference type="AlphaFoldDB" id="A0A9D3SRD7"/>